<gene>
    <name evidence="3" type="ORF">QFZ26_002702</name>
</gene>
<sequence>MNDRRSVALDRVVDGHVHVWHPLDEGGEWLERAVPSLQREHTIEEFRRAASAVTVESVVLVEAAASLTTTAKLLGIAHEVAPFAVVVGWLDAASATVDDDVAALRMLDGGDHLAGVRYSPPGAARAGWLESDALSRSLEVFGRARLSFDLLLTSADLDAAARLCRRHPSVSFVVDHLGGLPDESEGGVQAWRNGIAAIAACENAVVKLSGRILRETRPDAAALVAHAIDVFGPHRMLFGSDWPISSTTDDYAARVGRAIELAGPLSDAELDAVFAGTAARAYRAPSVAAAPAGSTA</sequence>
<name>A0ABU0RBL0_9MICO</name>
<proteinExistence type="inferred from homology"/>
<comment type="caution">
    <text evidence="3">The sequence shown here is derived from an EMBL/GenBank/DDBJ whole genome shotgun (WGS) entry which is preliminary data.</text>
</comment>
<evidence type="ECO:0000313" key="4">
    <source>
        <dbReference type="Proteomes" id="UP001239083"/>
    </source>
</evidence>
<dbReference type="GO" id="GO:0016787">
    <property type="term" value="F:hydrolase activity"/>
    <property type="evidence" value="ECO:0007669"/>
    <property type="project" value="UniProtKB-KW"/>
</dbReference>
<accession>A0ABU0RBL0</accession>
<reference evidence="3 4" key="1">
    <citation type="submission" date="2023-07" db="EMBL/GenBank/DDBJ databases">
        <title>Comparative genomics of wheat-associated soil bacteria to identify genetic determinants of phenazine resistance.</title>
        <authorList>
            <person name="Mouncey N."/>
        </authorList>
    </citation>
    <scope>NUCLEOTIDE SEQUENCE [LARGE SCALE GENOMIC DNA]</scope>
    <source>
        <strain evidence="3 4">V3I3</strain>
    </source>
</reference>
<dbReference type="PANTHER" id="PTHR43569:SF2">
    <property type="entry name" value="AMIDOHYDROLASE-RELATED DOMAIN-CONTAINING PROTEIN"/>
    <property type="match status" value="1"/>
</dbReference>
<keyword evidence="4" id="KW-1185">Reference proteome</keyword>
<keyword evidence="3" id="KW-0378">Hydrolase</keyword>
<dbReference type="EC" id="3.1.1.-" evidence="3"/>
<dbReference type="Pfam" id="PF04909">
    <property type="entry name" value="Amidohydro_2"/>
    <property type="match status" value="1"/>
</dbReference>
<dbReference type="InterPro" id="IPR032466">
    <property type="entry name" value="Metal_Hydrolase"/>
</dbReference>
<dbReference type="SUPFAM" id="SSF51556">
    <property type="entry name" value="Metallo-dependent hydrolases"/>
    <property type="match status" value="1"/>
</dbReference>
<dbReference type="EMBL" id="JAUSYY010000001">
    <property type="protein sequence ID" value="MDQ0895147.1"/>
    <property type="molecule type" value="Genomic_DNA"/>
</dbReference>
<feature type="domain" description="Amidohydrolase-related" evidence="2">
    <location>
        <begin position="13"/>
        <end position="283"/>
    </location>
</feature>
<dbReference type="RefSeq" id="WP_307042969.1">
    <property type="nucleotide sequence ID" value="NZ_JAUSYY010000001.1"/>
</dbReference>
<dbReference type="Proteomes" id="UP001239083">
    <property type="component" value="Unassembled WGS sequence"/>
</dbReference>
<comment type="similarity">
    <text evidence="1">Belongs to the metallo-dependent hydrolases superfamily.</text>
</comment>
<dbReference type="PANTHER" id="PTHR43569">
    <property type="entry name" value="AMIDOHYDROLASE"/>
    <property type="match status" value="1"/>
</dbReference>
<evidence type="ECO:0000313" key="3">
    <source>
        <dbReference type="EMBL" id="MDQ0895147.1"/>
    </source>
</evidence>
<dbReference type="InterPro" id="IPR006680">
    <property type="entry name" value="Amidohydro-rel"/>
</dbReference>
<protein>
    <submittedName>
        <fullName evidence="3">L-fuconolactonase</fullName>
        <ecNumber evidence="3">3.1.1.-</ecNumber>
    </submittedName>
</protein>
<evidence type="ECO:0000259" key="2">
    <source>
        <dbReference type="Pfam" id="PF04909"/>
    </source>
</evidence>
<evidence type="ECO:0000256" key="1">
    <source>
        <dbReference type="ARBA" id="ARBA00038310"/>
    </source>
</evidence>
<dbReference type="InterPro" id="IPR052350">
    <property type="entry name" value="Metallo-dep_Lactonases"/>
</dbReference>
<dbReference type="Gene3D" id="3.20.20.140">
    <property type="entry name" value="Metal-dependent hydrolases"/>
    <property type="match status" value="1"/>
</dbReference>
<organism evidence="3 4">
    <name type="scientific">Agromyces ramosus</name>
    <dbReference type="NCBI Taxonomy" id="33879"/>
    <lineage>
        <taxon>Bacteria</taxon>
        <taxon>Bacillati</taxon>
        <taxon>Actinomycetota</taxon>
        <taxon>Actinomycetes</taxon>
        <taxon>Micrococcales</taxon>
        <taxon>Microbacteriaceae</taxon>
        <taxon>Agromyces</taxon>
    </lineage>
</organism>